<dbReference type="GO" id="GO:0006412">
    <property type="term" value="P:translation"/>
    <property type="evidence" value="ECO:0007669"/>
    <property type="project" value="UniProtKB-UniRule"/>
</dbReference>
<comment type="subunit">
    <text evidence="1 7">Heterotrimer of A, B and C subunits.</text>
</comment>
<evidence type="ECO:0000313" key="10">
    <source>
        <dbReference type="Proteomes" id="UP000190897"/>
    </source>
</evidence>
<sequence length="499" mass="54223">MALILYLQPHKRITLKEYLTLAEIQEDLRGGDLTCVKLVSHYLQNIESNQHLNAFVEVYADEAREAAIAVDEKITNGTAGRLAGLVIGLKDVLSHKGHGLQAGSQILKNYQAPFNATAVQRLLDEDAIVIGRQNCDEFAMGSSNENSSFGPVLNAADPTKVPGGSSGGSAVAVQAGLCHASLGSDTGGSVRQPAAFCGVIGVKPSYGRISRYGLIAYASSFDCIGPITKSVADAALLIEIMAGADNFDSTVSVNEVPAYSRNLEWSGKARIGYIRESVESEAIAPDIRQQTSDLLNRLRAEGHEVTPVEIPLVDSLLPTYYILTTAEASSNLSRFDGVRYGHRSAEASDLESLYKKTRTEAFGNEVRRRILLGTFVLSANYYDAYYTKAQRVRRLVQEETSRFFEQFDFLISPVTPTTAFTIGEKTEDPLQMYLADIFTVQANVVGNPAVAVPNGSDENGMPIGIQIMAPYFGELKMLAFAQYLTELNRKSAAILNTNH</sequence>
<keyword evidence="4 7" id="KW-0547">Nucleotide-binding</keyword>
<dbReference type="AlphaFoldDB" id="A0A1T5GW37"/>
<dbReference type="InterPro" id="IPR036928">
    <property type="entry name" value="AS_sf"/>
</dbReference>
<comment type="function">
    <text evidence="7">Allows the formation of correctly charged Gln-tRNA(Gln) through the transamidation of misacylated Glu-tRNA(Gln) in organisms which lack glutaminyl-tRNA synthetase. The reaction takes place in the presence of glutamine and ATP through an activated gamma-phospho-Glu-tRNA(Gln).</text>
</comment>
<evidence type="ECO:0000256" key="5">
    <source>
        <dbReference type="ARBA" id="ARBA00022840"/>
    </source>
</evidence>
<dbReference type="GO" id="GO:0050567">
    <property type="term" value="F:glutaminyl-tRNA synthase (glutamine-hydrolyzing) activity"/>
    <property type="evidence" value="ECO:0007669"/>
    <property type="project" value="UniProtKB-UniRule"/>
</dbReference>
<comment type="similarity">
    <text evidence="7">Belongs to the amidase family. GatA subfamily.</text>
</comment>
<evidence type="ECO:0000256" key="1">
    <source>
        <dbReference type="ARBA" id="ARBA00011123"/>
    </source>
</evidence>
<proteinExistence type="inferred from homology"/>
<keyword evidence="9" id="KW-0808">Transferase</keyword>
<dbReference type="InterPro" id="IPR004412">
    <property type="entry name" value="GatA"/>
</dbReference>
<dbReference type="PANTHER" id="PTHR11895:SF7">
    <property type="entry name" value="GLUTAMYL-TRNA(GLN) AMIDOTRANSFERASE SUBUNIT A, MITOCHONDRIAL"/>
    <property type="match status" value="1"/>
</dbReference>
<organism evidence="9 10">
    <name type="scientific">Dyadobacter psychrophilus</name>
    <dbReference type="NCBI Taxonomy" id="651661"/>
    <lineage>
        <taxon>Bacteria</taxon>
        <taxon>Pseudomonadati</taxon>
        <taxon>Bacteroidota</taxon>
        <taxon>Cytophagia</taxon>
        <taxon>Cytophagales</taxon>
        <taxon>Spirosomataceae</taxon>
        <taxon>Dyadobacter</taxon>
    </lineage>
</organism>
<dbReference type="SUPFAM" id="SSF75304">
    <property type="entry name" value="Amidase signature (AS) enzymes"/>
    <property type="match status" value="1"/>
</dbReference>
<evidence type="ECO:0000256" key="4">
    <source>
        <dbReference type="ARBA" id="ARBA00022741"/>
    </source>
</evidence>
<dbReference type="GO" id="GO:0005524">
    <property type="term" value="F:ATP binding"/>
    <property type="evidence" value="ECO:0007669"/>
    <property type="project" value="UniProtKB-KW"/>
</dbReference>
<dbReference type="EMBL" id="FUZA01000007">
    <property type="protein sequence ID" value="SKC12617.1"/>
    <property type="molecule type" value="Genomic_DNA"/>
</dbReference>
<evidence type="ECO:0000259" key="8">
    <source>
        <dbReference type="Pfam" id="PF01425"/>
    </source>
</evidence>
<evidence type="ECO:0000256" key="7">
    <source>
        <dbReference type="HAMAP-Rule" id="MF_00120"/>
    </source>
</evidence>
<keyword evidence="5 7" id="KW-0067">ATP-binding</keyword>
<accession>A0A1T5GW37</accession>
<dbReference type="HAMAP" id="MF_00120">
    <property type="entry name" value="GatA"/>
    <property type="match status" value="1"/>
</dbReference>
<dbReference type="GO" id="GO:0030956">
    <property type="term" value="C:glutamyl-tRNA(Gln) amidotransferase complex"/>
    <property type="evidence" value="ECO:0007669"/>
    <property type="project" value="InterPro"/>
</dbReference>
<dbReference type="GO" id="GO:0016740">
    <property type="term" value="F:transferase activity"/>
    <property type="evidence" value="ECO:0007669"/>
    <property type="project" value="UniProtKB-KW"/>
</dbReference>
<feature type="active site" description="Acyl-ester intermediate" evidence="7">
    <location>
        <position position="189"/>
    </location>
</feature>
<evidence type="ECO:0000256" key="2">
    <source>
        <dbReference type="ARBA" id="ARBA00014428"/>
    </source>
</evidence>
<dbReference type="Pfam" id="PF01425">
    <property type="entry name" value="Amidase"/>
    <property type="match status" value="1"/>
</dbReference>
<keyword evidence="10" id="KW-1185">Reference proteome</keyword>
<dbReference type="EC" id="6.3.5.7" evidence="7"/>
<keyword evidence="3 7" id="KW-0436">Ligase</keyword>
<dbReference type="Proteomes" id="UP000190897">
    <property type="component" value="Unassembled WGS sequence"/>
</dbReference>
<dbReference type="STRING" id="651661.SAMN05660293_04422"/>
<feature type="active site" description="Charge relay system" evidence="7">
    <location>
        <position position="165"/>
    </location>
</feature>
<keyword evidence="6 7" id="KW-0648">Protein biosynthesis</keyword>
<evidence type="ECO:0000256" key="3">
    <source>
        <dbReference type="ARBA" id="ARBA00022598"/>
    </source>
</evidence>
<dbReference type="InterPro" id="IPR000120">
    <property type="entry name" value="Amidase"/>
</dbReference>
<dbReference type="InterPro" id="IPR023631">
    <property type="entry name" value="Amidase_dom"/>
</dbReference>
<evidence type="ECO:0000256" key="6">
    <source>
        <dbReference type="ARBA" id="ARBA00022917"/>
    </source>
</evidence>
<dbReference type="Gene3D" id="3.90.1300.10">
    <property type="entry name" value="Amidase signature (AS) domain"/>
    <property type="match status" value="1"/>
</dbReference>
<feature type="active site" description="Charge relay system" evidence="7">
    <location>
        <position position="90"/>
    </location>
</feature>
<gene>
    <name evidence="7" type="primary">gatA</name>
    <name evidence="9" type="ORF">SAMN05660293_04422</name>
</gene>
<evidence type="ECO:0000313" key="9">
    <source>
        <dbReference type="EMBL" id="SKC12617.1"/>
    </source>
</evidence>
<protein>
    <recommendedName>
        <fullName evidence="2 7">Glutamyl-tRNA(Gln) amidotransferase subunit A</fullName>
        <shortName evidence="7">Glu-ADT subunit A</shortName>
        <ecNumber evidence="7">6.3.5.7</ecNumber>
    </recommendedName>
</protein>
<comment type="catalytic activity">
    <reaction evidence="7">
        <text>L-glutamyl-tRNA(Gln) + L-glutamine + ATP + H2O = L-glutaminyl-tRNA(Gln) + L-glutamate + ADP + phosphate + H(+)</text>
        <dbReference type="Rhea" id="RHEA:17521"/>
        <dbReference type="Rhea" id="RHEA-COMP:9681"/>
        <dbReference type="Rhea" id="RHEA-COMP:9684"/>
        <dbReference type="ChEBI" id="CHEBI:15377"/>
        <dbReference type="ChEBI" id="CHEBI:15378"/>
        <dbReference type="ChEBI" id="CHEBI:29985"/>
        <dbReference type="ChEBI" id="CHEBI:30616"/>
        <dbReference type="ChEBI" id="CHEBI:43474"/>
        <dbReference type="ChEBI" id="CHEBI:58359"/>
        <dbReference type="ChEBI" id="CHEBI:78520"/>
        <dbReference type="ChEBI" id="CHEBI:78521"/>
        <dbReference type="ChEBI" id="CHEBI:456216"/>
        <dbReference type="EC" id="6.3.5.7"/>
    </reaction>
</comment>
<dbReference type="NCBIfam" id="TIGR00132">
    <property type="entry name" value="gatA"/>
    <property type="match status" value="1"/>
</dbReference>
<reference evidence="10" key="1">
    <citation type="submission" date="2017-02" db="EMBL/GenBank/DDBJ databases">
        <authorList>
            <person name="Varghese N."/>
            <person name="Submissions S."/>
        </authorList>
    </citation>
    <scope>NUCLEOTIDE SEQUENCE [LARGE SCALE GENOMIC DNA]</scope>
    <source>
        <strain evidence="10">DSM 22270</strain>
    </source>
</reference>
<name>A0A1T5GW37_9BACT</name>
<dbReference type="PANTHER" id="PTHR11895">
    <property type="entry name" value="TRANSAMIDASE"/>
    <property type="match status" value="1"/>
</dbReference>
<feature type="domain" description="Amidase" evidence="8">
    <location>
        <begin position="38"/>
        <end position="476"/>
    </location>
</feature>